<organism evidence="2 3">
    <name type="scientific">Hydnomerulius pinastri MD-312</name>
    <dbReference type="NCBI Taxonomy" id="994086"/>
    <lineage>
        <taxon>Eukaryota</taxon>
        <taxon>Fungi</taxon>
        <taxon>Dikarya</taxon>
        <taxon>Basidiomycota</taxon>
        <taxon>Agaricomycotina</taxon>
        <taxon>Agaricomycetes</taxon>
        <taxon>Agaricomycetidae</taxon>
        <taxon>Boletales</taxon>
        <taxon>Boletales incertae sedis</taxon>
        <taxon>Leucogyrophana</taxon>
    </lineage>
</organism>
<evidence type="ECO:0000256" key="1">
    <source>
        <dbReference type="SAM" id="MobiDB-lite"/>
    </source>
</evidence>
<accession>A0A0C9VTH6</accession>
<dbReference type="AlphaFoldDB" id="A0A0C9VTH6"/>
<evidence type="ECO:0000313" key="2">
    <source>
        <dbReference type="EMBL" id="KIJ61275.1"/>
    </source>
</evidence>
<proteinExistence type="predicted"/>
<feature type="region of interest" description="Disordered" evidence="1">
    <location>
        <begin position="82"/>
        <end position="118"/>
    </location>
</feature>
<gene>
    <name evidence="2" type="ORF">HYDPIDRAFT_31569</name>
</gene>
<dbReference type="Proteomes" id="UP000053820">
    <property type="component" value="Unassembled WGS sequence"/>
</dbReference>
<dbReference type="HOGENOM" id="CLU_052398_0_0_1"/>
<sequence>MPRLLSGPNLEICPDYAANIYAAARAALINDHTTEQQAIQMLRVVWEAGNTVAKVQWQEQLDQERENQEAQAQLADEQRAQLAQAKRDEEESALKEERKKNKHRDKYTAIQNSGVPNETPVLPSPYALRRLQQGEYVDLWYFTNNGLDDALNTALTADDNAMVMSRLPDGSVTWTPATASRSSNTVVADQNLTFEEFCIACPRMITAMEQTNWTKERILMMATFWRNVQIHPFRSSRDPLAPKALLVYQAEQRKQWHIAVKAPEGPYDLSEINETLLDKTRMRVYWDERRKKDNERDYEVCHLTISQPFLGAHYLLF</sequence>
<protein>
    <submittedName>
        <fullName evidence="2">Unplaced genomic scaffold scaffold_30, whole genome shotgun sequence</fullName>
    </submittedName>
</protein>
<reference evidence="2 3" key="1">
    <citation type="submission" date="2014-04" db="EMBL/GenBank/DDBJ databases">
        <title>Evolutionary Origins and Diversification of the Mycorrhizal Mutualists.</title>
        <authorList>
            <consortium name="DOE Joint Genome Institute"/>
            <consortium name="Mycorrhizal Genomics Consortium"/>
            <person name="Kohler A."/>
            <person name="Kuo A."/>
            <person name="Nagy L.G."/>
            <person name="Floudas D."/>
            <person name="Copeland A."/>
            <person name="Barry K.W."/>
            <person name="Cichocki N."/>
            <person name="Veneault-Fourrey C."/>
            <person name="LaButti K."/>
            <person name="Lindquist E.A."/>
            <person name="Lipzen A."/>
            <person name="Lundell T."/>
            <person name="Morin E."/>
            <person name="Murat C."/>
            <person name="Riley R."/>
            <person name="Ohm R."/>
            <person name="Sun H."/>
            <person name="Tunlid A."/>
            <person name="Henrissat B."/>
            <person name="Grigoriev I.V."/>
            <person name="Hibbett D.S."/>
            <person name="Martin F."/>
        </authorList>
    </citation>
    <scope>NUCLEOTIDE SEQUENCE [LARGE SCALE GENOMIC DNA]</scope>
    <source>
        <strain evidence="2 3">MD-312</strain>
    </source>
</reference>
<dbReference type="EMBL" id="KN839864">
    <property type="protein sequence ID" value="KIJ61275.1"/>
    <property type="molecule type" value="Genomic_DNA"/>
</dbReference>
<dbReference type="OrthoDB" id="2688210at2759"/>
<feature type="compositionally biased region" description="Basic and acidic residues" evidence="1">
    <location>
        <begin position="85"/>
        <end position="99"/>
    </location>
</feature>
<name>A0A0C9VTH6_9AGAM</name>
<evidence type="ECO:0000313" key="3">
    <source>
        <dbReference type="Proteomes" id="UP000053820"/>
    </source>
</evidence>
<keyword evidence="3" id="KW-1185">Reference proteome</keyword>